<evidence type="ECO:0000313" key="2">
    <source>
        <dbReference type="EMBL" id="OJJ40841.1"/>
    </source>
</evidence>
<evidence type="ECO:0000313" key="3">
    <source>
        <dbReference type="Proteomes" id="UP000184383"/>
    </source>
</evidence>
<protein>
    <submittedName>
        <fullName evidence="2">Uncharacterized protein</fullName>
    </submittedName>
</protein>
<dbReference type="GeneID" id="63745342"/>
<reference evidence="3" key="1">
    <citation type="journal article" date="2017" name="Genome Biol.">
        <title>Comparative genomics reveals high biological diversity and specific adaptations in the industrially and medically important fungal genus Aspergillus.</title>
        <authorList>
            <person name="de Vries R.P."/>
            <person name="Riley R."/>
            <person name="Wiebenga A."/>
            <person name="Aguilar-Osorio G."/>
            <person name="Amillis S."/>
            <person name="Uchima C.A."/>
            <person name="Anderluh G."/>
            <person name="Asadollahi M."/>
            <person name="Askin M."/>
            <person name="Barry K."/>
            <person name="Battaglia E."/>
            <person name="Bayram O."/>
            <person name="Benocci T."/>
            <person name="Braus-Stromeyer S.A."/>
            <person name="Caldana C."/>
            <person name="Canovas D."/>
            <person name="Cerqueira G.C."/>
            <person name="Chen F."/>
            <person name="Chen W."/>
            <person name="Choi C."/>
            <person name="Clum A."/>
            <person name="Dos Santos R.A."/>
            <person name="Damasio A.R."/>
            <person name="Diallinas G."/>
            <person name="Emri T."/>
            <person name="Fekete E."/>
            <person name="Flipphi M."/>
            <person name="Freyberg S."/>
            <person name="Gallo A."/>
            <person name="Gournas C."/>
            <person name="Habgood R."/>
            <person name="Hainaut M."/>
            <person name="Harispe M.L."/>
            <person name="Henrissat B."/>
            <person name="Hilden K.S."/>
            <person name="Hope R."/>
            <person name="Hossain A."/>
            <person name="Karabika E."/>
            <person name="Karaffa L."/>
            <person name="Karanyi Z."/>
            <person name="Krasevec N."/>
            <person name="Kuo A."/>
            <person name="Kusch H."/>
            <person name="LaButti K."/>
            <person name="Lagendijk E.L."/>
            <person name="Lapidus A."/>
            <person name="Levasseur A."/>
            <person name="Lindquist E."/>
            <person name="Lipzen A."/>
            <person name="Logrieco A.F."/>
            <person name="MacCabe A."/>
            <person name="Maekelae M.R."/>
            <person name="Malavazi I."/>
            <person name="Melin P."/>
            <person name="Meyer V."/>
            <person name="Mielnichuk N."/>
            <person name="Miskei M."/>
            <person name="Molnar A.P."/>
            <person name="Mule G."/>
            <person name="Ngan C.Y."/>
            <person name="Orejas M."/>
            <person name="Orosz E."/>
            <person name="Ouedraogo J.P."/>
            <person name="Overkamp K.M."/>
            <person name="Park H.-S."/>
            <person name="Perrone G."/>
            <person name="Piumi F."/>
            <person name="Punt P.J."/>
            <person name="Ram A.F."/>
            <person name="Ramon A."/>
            <person name="Rauscher S."/>
            <person name="Record E."/>
            <person name="Riano-Pachon D.M."/>
            <person name="Robert V."/>
            <person name="Roehrig J."/>
            <person name="Ruller R."/>
            <person name="Salamov A."/>
            <person name="Salih N.S."/>
            <person name="Samson R.A."/>
            <person name="Sandor E."/>
            <person name="Sanguinetti M."/>
            <person name="Schuetze T."/>
            <person name="Sepcic K."/>
            <person name="Shelest E."/>
            <person name="Sherlock G."/>
            <person name="Sophianopoulou V."/>
            <person name="Squina F.M."/>
            <person name="Sun H."/>
            <person name="Susca A."/>
            <person name="Todd R.B."/>
            <person name="Tsang A."/>
            <person name="Unkles S.E."/>
            <person name="van de Wiele N."/>
            <person name="van Rossen-Uffink D."/>
            <person name="Oliveira J.V."/>
            <person name="Vesth T.C."/>
            <person name="Visser J."/>
            <person name="Yu J.-H."/>
            <person name="Zhou M."/>
            <person name="Andersen M.R."/>
            <person name="Archer D.B."/>
            <person name="Baker S.E."/>
            <person name="Benoit I."/>
            <person name="Brakhage A.A."/>
            <person name="Braus G.H."/>
            <person name="Fischer R."/>
            <person name="Frisvad J.C."/>
            <person name="Goldman G.H."/>
            <person name="Houbraken J."/>
            <person name="Oakley B."/>
            <person name="Pocsi I."/>
            <person name="Scazzocchio C."/>
            <person name="Seiboth B."/>
            <person name="vanKuyk P.A."/>
            <person name="Wortman J."/>
            <person name="Dyer P.S."/>
            <person name="Grigoriev I.V."/>
        </authorList>
    </citation>
    <scope>NUCLEOTIDE SEQUENCE [LARGE SCALE GENOMIC DNA]</scope>
    <source>
        <strain evidence="3">DTO 134E9</strain>
    </source>
</reference>
<dbReference type="AlphaFoldDB" id="A0A1L9S102"/>
<keyword evidence="3" id="KW-1185">Reference proteome</keyword>
<organism evidence="2 3">
    <name type="scientific">Aspergillus wentii DTO 134E9</name>
    <dbReference type="NCBI Taxonomy" id="1073089"/>
    <lineage>
        <taxon>Eukaryota</taxon>
        <taxon>Fungi</taxon>
        <taxon>Dikarya</taxon>
        <taxon>Ascomycota</taxon>
        <taxon>Pezizomycotina</taxon>
        <taxon>Eurotiomycetes</taxon>
        <taxon>Eurotiomycetidae</taxon>
        <taxon>Eurotiales</taxon>
        <taxon>Aspergillaceae</taxon>
        <taxon>Aspergillus</taxon>
        <taxon>Aspergillus subgen. Cremei</taxon>
    </lineage>
</organism>
<dbReference type="Proteomes" id="UP000184383">
    <property type="component" value="Unassembled WGS sequence"/>
</dbReference>
<gene>
    <name evidence="2" type="ORF">ASPWEDRAFT_145900</name>
</gene>
<dbReference type="VEuPathDB" id="FungiDB:ASPWEDRAFT_145900"/>
<evidence type="ECO:0000256" key="1">
    <source>
        <dbReference type="SAM" id="MobiDB-lite"/>
    </source>
</evidence>
<feature type="compositionally biased region" description="Low complexity" evidence="1">
    <location>
        <begin position="21"/>
        <end position="34"/>
    </location>
</feature>
<name>A0A1L9S102_ASPWE</name>
<dbReference type="OrthoDB" id="4160190at2759"/>
<accession>A0A1L9S102</accession>
<feature type="region of interest" description="Disordered" evidence="1">
    <location>
        <begin position="1"/>
        <end position="52"/>
    </location>
</feature>
<sequence>MNSHPVYDSGDWPLPNPRRGSSFSSSTRSSESASFVFPPPLSPGTSSPGSRKPSFYSLHDEIVRMQMNSSVTISFLRNHKLFKLRYTHIDICKDAAGALKCLELGGGVGQQTAFLHTFHNTKLPVPHVEHPKLPDEPSLRISFLDEQTVQTAHTVFTTQLSYTFEDWRDCIQFQELILASKLVFIAGIAEAKSKGRGEECISQNIRILQGHNGKLVMLFFANSQRKEQKRYVSIPLNCIGKVTPGKKAGRPVVLQLQPNFDILAQLKVLHIQFLDDSDRIRFCQFLADQNIG</sequence>
<dbReference type="EMBL" id="KV878209">
    <property type="protein sequence ID" value="OJJ40841.1"/>
    <property type="molecule type" value="Genomic_DNA"/>
</dbReference>
<proteinExistence type="predicted"/>
<dbReference type="RefSeq" id="XP_040694517.1">
    <property type="nucleotide sequence ID" value="XM_040829494.1"/>
</dbReference>